<feature type="transmembrane region" description="Helical" evidence="1">
    <location>
        <begin position="46"/>
        <end position="67"/>
    </location>
</feature>
<evidence type="ECO:0000313" key="2">
    <source>
        <dbReference type="EMBL" id="QBE63991.1"/>
    </source>
</evidence>
<keyword evidence="1" id="KW-1133">Transmembrane helix</keyword>
<feature type="transmembrane region" description="Helical" evidence="1">
    <location>
        <begin position="79"/>
        <end position="100"/>
    </location>
</feature>
<keyword evidence="1" id="KW-0472">Membrane</keyword>
<dbReference type="AlphaFoldDB" id="A0A4P6KXS7"/>
<evidence type="ECO:0000256" key="1">
    <source>
        <dbReference type="SAM" id="Phobius"/>
    </source>
</evidence>
<protein>
    <submittedName>
        <fullName evidence="2">Uncharacterized protein</fullName>
    </submittedName>
</protein>
<name>A0A4P6KXS7_9BURK</name>
<dbReference type="EMBL" id="CP035913">
    <property type="protein sequence ID" value="QBE63991.1"/>
    <property type="molecule type" value="Genomic_DNA"/>
</dbReference>
<accession>A0A4P6KXS7</accession>
<sequence length="267" mass="29737">MTHSTFNHHFGPNQIWGAIGLGAITVCSGAVIGLESMGEEVAWMSFYAGAASLAAGVIGMGILQSWARRRAFVYPLHTALVWCLLIVTVPLSLLGPLFLWPSSGSIIGWILLEYFIVALGYQMWNTWRFFNAQWSSRQDALLARCFDPDRSMLAVTTLARDLDVHESLFFPYWHERAVAGMSVLLIAAMILAFILYGIFFEFALLAGGIVTLTCITYLVQSSFASLLLAFKVRQLERSHGCRIGLMDDAGVDRIKAAHRRAKRRSKR</sequence>
<evidence type="ECO:0000313" key="3">
    <source>
        <dbReference type="Proteomes" id="UP000290637"/>
    </source>
</evidence>
<feature type="transmembrane region" description="Helical" evidence="1">
    <location>
        <begin position="106"/>
        <end position="124"/>
    </location>
</feature>
<feature type="transmembrane region" description="Helical" evidence="1">
    <location>
        <begin position="15"/>
        <end position="34"/>
    </location>
</feature>
<keyword evidence="3" id="KW-1185">Reference proteome</keyword>
<reference evidence="2 3" key="1">
    <citation type="submission" date="2019-02" db="EMBL/GenBank/DDBJ databases">
        <title>Draft Genome Sequences of Six Type Strains of the Genus Massilia.</title>
        <authorList>
            <person name="Miess H."/>
            <person name="Frediansyhah A."/>
            <person name="Gross H."/>
        </authorList>
    </citation>
    <scope>NUCLEOTIDE SEQUENCE [LARGE SCALE GENOMIC DNA]</scope>
    <source>
        <strain evidence="2 3">DSM 17473</strain>
    </source>
</reference>
<proteinExistence type="predicted"/>
<dbReference type="KEGG" id="plue:EWM63_14145"/>
<organism evidence="2 3">
    <name type="scientific">Pseudoduganella lutea</name>
    <dbReference type="NCBI Taxonomy" id="321985"/>
    <lineage>
        <taxon>Bacteria</taxon>
        <taxon>Pseudomonadati</taxon>
        <taxon>Pseudomonadota</taxon>
        <taxon>Betaproteobacteria</taxon>
        <taxon>Burkholderiales</taxon>
        <taxon>Oxalobacteraceae</taxon>
        <taxon>Telluria group</taxon>
        <taxon>Pseudoduganella</taxon>
    </lineage>
</organism>
<feature type="transmembrane region" description="Helical" evidence="1">
    <location>
        <begin position="177"/>
        <end position="199"/>
    </location>
</feature>
<dbReference type="Proteomes" id="UP000290637">
    <property type="component" value="Chromosome"/>
</dbReference>
<dbReference type="OrthoDB" id="9837163at2"/>
<gene>
    <name evidence="2" type="ORF">EWM63_14145</name>
</gene>
<keyword evidence="1" id="KW-0812">Transmembrane</keyword>
<feature type="transmembrane region" description="Helical" evidence="1">
    <location>
        <begin position="205"/>
        <end position="230"/>
    </location>
</feature>
<dbReference type="RefSeq" id="WP_130187112.1">
    <property type="nucleotide sequence ID" value="NZ_CP035913.1"/>
</dbReference>